<sequence>MNQMTYEQTMKAFPRLKARTLRFSSGAPRSARVVGDGSRTLFLRSDGPEDLVTSLWMHTLTADGRGVETLIADPRVLLADAGDEEVPAEERARRERAREGGRGIVSFDVDADGDRVVFVVGGTLFLARLGGAGTGAGVSADAGSDGVRGVSDAVAPVVERLAPDSPVSDSLSAAPRNAEHPEWLPILNPRISPDGRHVVYTTGRALVMVDVGAGAGADAGIGAKDGRVRIIASAYEEPTSRIGLAEFVAGEEMDRYEGFWWSPESDGLLFETFDAGDEPTWYLSDPANPETSAQARRYPRALTHNARVALHHAGFDFGSDGRTAGVEVRDVAWDVRDVEYLAAVSWTRGHDPVILVQNRRQTRDQVLRVELDGGASDKATETDISGTALKTTVLEEHRNEQWLDIVLGTPCMTPDGRLVCARNDMEHDTNRLTVDGTAFTPIGWQVRQVLGVDDDAVLAVVQRTPEIAVGLPQAWRGVANSDGVEVSDGAAVSDGLVDSHDATASHGTVVSGTMAVSHDARSHDVMRIDYEGRITPLIAEPGVWTASEAGRGVVLSGRTMHDARSRMIHRWVPEGADGVEAGIDNAEDGTVACGRTKAVQAAIANHAAVPGFTPRTSFVRLGEHRIYTAITRPGADSPYAGAKQLPVLLKPYGGPGFQQVALSQAFFWESQWWADQGFLVVTADGRGTTGRGPVWDREIFERMKDVTLADQVEIVHALADAVPEANLDKVAMIGWSYGGFLSALAVLEAPDVVHAACAGAPPTDWTLYDTHYTERYLGLDPKVYARNSIVSDAPKLRRPLMLIHGFADDNVTIANSLRLSQALMAAGREHTYLPLTGITHMTNDETVAENLLLLQRDFLYRALDMTPLDTRAPGKSMLGVGTLQDKVRDKPLQGVGGASNGSTPCA</sequence>
<dbReference type="eggNOG" id="COG1506">
    <property type="taxonomic scope" value="Bacteria"/>
</dbReference>
<evidence type="ECO:0000313" key="4">
    <source>
        <dbReference type="Proteomes" id="UP000029082"/>
    </source>
</evidence>
<feature type="domain" description="Dipeptidylpeptidase IV N-terminal" evidence="2">
    <location>
        <begin position="186"/>
        <end position="454"/>
    </location>
</feature>
<dbReference type="Proteomes" id="UP000029082">
    <property type="component" value="Unassembled WGS sequence"/>
</dbReference>
<dbReference type="GO" id="GO:0006508">
    <property type="term" value="P:proteolysis"/>
    <property type="evidence" value="ECO:0007669"/>
    <property type="project" value="InterPro"/>
</dbReference>
<dbReference type="Gene3D" id="2.140.10.30">
    <property type="entry name" value="Dipeptidylpeptidase IV, N-terminal domain"/>
    <property type="match status" value="1"/>
</dbReference>
<dbReference type="InterPro" id="IPR001375">
    <property type="entry name" value="Peptidase_S9_cat"/>
</dbReference>
<reference evidence="3 4" key="1">
    <citation type="submission" date="2014-03" db="EMBL/GenBank/DDBJ databases">
        <title>Genomics of Bifidobacteria.</title>
        <authorList>
            <person name="Ventura M."/>
            <person name="Milani C."/>
            <person name="Lugli G.A."/>
        </authorList>
    </citation>
    <scope>NUCLEOTIDE SEQUENCE [LARGE SCALE GENOMIC DNA]</scope>
    <source>
        <strain evidence="3 4">DSM 21395</strain>
    </source>
</reference>
<evidence type="ECO:0000259" key="2">
    <source>
        <dbReference type="Pfam" id="PF00930"/>
    </source>
</evidence>
<dbReference type="Pfam" id="PF00930">
    <property type="entry name" value="DPPIV_N"/>
    <property type="match status" value="1"/>
</dbReference>
<comment type="caution">
    <text evidence="3">The sequence shown here is derived from an EMBL/GenBank/DDBJ whole genome shotgun (WGS) entry which is preliminary data.</text>
</comment>
<accession>A0A087C225</accession>
<evidence type="ECO:0000259" key="1">
    <source>
        <dbReference type="Pfam" id="PF00326"/>
    </source>
</evidence>
<dbReference type="PANTHER" id="PTHR11731">
    <property type="entry name" value="PROTEASE FAMILY S9B,C DIPEPTIDYL-PEPTIDASE IV-RELATED"/>
    <property type="match status" value="1"/>
</dbReference>
<dbReference type="AlphaFoldDB" id="A0A087C225"/>
<dbReference type="SUPFAM" id="SSF53474">
    <property type="entry name" value="alpha/beta-Hydrolases"/>
    <property type="match status" value="1"/>
</dbReference>
<evidence type="ECO:0000313" key="3">
    <source>
        <dbReference type="EMBL" id="KFI77325.1"/>
    </source>
</evidence>
<organism evidence="3 4">
    <name type="scientific">Bifidobacterium mongoliense DSM 21395</name>
    <dbReference type="NCBI Taxonomy" id="1437603"/>
    <lineage>
        <taxon>Bacteria</taxon>
        <taxon>Bacillati</taxon>
        <taxon>Actinomycetota</taxon>
        <taxon>Actinomycetes</taxon>
        <taxon>Bifidobacteriales</taxon>
        <taxon>Bifidobacteriaceae</taxon>
        <taxon>Bifidobacterium</taxon>
    </lineage>
</organism>
<gene>
    <name evidence="3" type="ORF">BMON_1014</name>
</gene>
<dbReference type="InterPro" id="IPR029058">
    <property type="entry name" value="AB_hydrolase_fold"/>
</dbReference>
<dbReference type="GO" id="GO:0008239">
    <property type="term" value="F:dipeptidyl-peptidase activity"/>
    <property type="evidence" value="ECO:0007669"/>
    <property type="project" value="UniProtKB-EC"/>
</dbReference>
<feature type="domain" description="Peptidase S9 prolyl oligopeptidase catalytic" evidence="1">
    <location>
        <begin position="665"/>
        <end position="864"/>
    </location>
</feature>
<dbReference type="EMBL" id="JGZE01000008">
    <property type="protein sequence ID" value="KFI77325.1"/>
    <property type="molecule type" value="Genomic_DNA"/>
</dbReference>
<dbReference type="SUPFAM" id="SSF82171">
    <property type="entry name" value="DPP6 N-terminal domain-like"/>
    <property type="match status" value="1"/>
</dbReference>
<dbReference type="Pfam" id="PF00326">
    <property type="entry name" value="Peptidase_S9"/>
    <property type="match status" value="1"/>
</dbReference>
<keyword evidence="4" id="KW-1185">Reference proteome</keyword>
<protein>
    <submittedName>
        <fullName evidence="3">Xaa-Pro dipeptidase</fullName>
        <ecNumber evidence="3">3.4.14.5</ecNumber>
    </submittedName>
</protein>
<proteinExistence type="predicted"/>
<dbReference type="InterPro" id="IPR002469">
    <property type="entry name" value="Peptidase_S9B_N"/>
</dbReference>
<dbReference type="STRING" id="1437603.GCA_000771525_01719"/>
<dbReference type="PANTHER" id="PTHR11731:SF193">
    <property type="entry name" value="DIPEPTIDYL PEPTIDASE 9"/>
    <property type="match status" value="1"/>
</dbReference>
<dbReference type="EC" id="3.4.14.5" evidence="3"/>
<name>A0A087C225_9BIFI</name>
<keyword evidence="3" id="KW-0378">Hydrolase</keyword>
<dbReference type="GO" id="GO:0008236">
    <property type="term" value="F:serine-type peptidase activity"/>
    <property type="evidence" value="ECO:0007669"/>
    <property type="project" value="InterPro"/>
</dbReference>
<dbReference type="Gene3D" id="3.40.50.1820">
    <property type="entry name" value="alpha/beta hydrolase"/>
    <property type="match status" value="1"/>
</dbReference>
<dbReference type="InterPro" id="IPR050278">
    <property type="entry name" value="Serine_Prot_S9B/DPPIV"/>
</dbReference>